<reference evidence="1" key="1">
    <citation type="submission" date="2023-10" db="EMBL/GenBank/DDBJ databases">
        <authorList>
            <person name="Rodriguez Cubillos JULIANA M."/>
            <person name="De Vega J."/>
        </authorList>
    </citation>
    <scope>NUCLEOTIDE SEQUENCE</scope>
</reference>
<gene>
    <name evidence="1" type="ORF">MILVUS5_LOCUS18235</name>
</gene>
<proteinExistence type="predicted"/>
<dbReference type="Proteomes" id="UP001177021">
    <property type="component" value="Unassembled WGS sequence"/>
</dbReference>
<organism evidence="1 2">
    <name type="scientific">Trifolium pratense</name>
    <name type="common">Red clover</name>
    <dbReference type="NCBI Taxonomy" id="57577"/>
    <lineage>
        <taxon>Eukaryota</taxon>
        <taxon>Viridiplantae</taxon>
        <taxon>Streptophyta</taxon>
        <taxon>Embryophyta</taxon>
        <taxon>Tracheophyta</taxon>
        <taxon>Spermatophyta</taxon>
        <taxon>Magnoliopsida</taxon>
        <taxon>eudicotyledons</taxon>
        <taxon>Gunneridae</taxon>
        <taxon>Pentapetalae</taxon>
        <taxon>rosids</taxon>
        <taxon>fabids</taxon>
        <taxon>Fabales</taxon>
        <taxon>Fabaceae</taxon>
        <taxon>Papilionoideae</taxon>
        <taxon>50 kb inversion clade</taxon>
        <taxon>NPAAA clade</taxon>
        <taxon>Hologalegina</taxon>
        <taxon>IRL clade</taxon>
        <taxon>Trifolieae</taxon>
        <taxon>Trifolium</taxon>
    </lineage>
</organism>
<accession>A0ACB0K3P7</accession>
<comment type="caution">
    <text evidence="1">The sequence shown here is derived from an EMBL/GenBank/DDBJ whole genome shotgun (WGS) entry which is preliminary data.</text>
</comment>
<evidence type="ECO:0000313" key="2">
    <source>
        <dbReference type="Proteomes" id="UP001177021"/>
    </source>
</evidence>
<dbReference type="EMBL" id="CASHSV030000109">
    <property type="protein sequence ID" value="CAJ2650410.1"/>
    <property type="molecule type" value="Genomic_DNA"/>
</dbReference>
<protein>
    <submittedName>
        <fullName evidence="1">Uncharacterized protein</fullName>
    </submittedName>
</protein>
<keyword evidence="2" id="KW-1185">Reference proteome</keyword>
<sequence length="284" mass="32572">MAPKIWDVLSESKRIIHAQPRHYLTLSLIFLLPVSFLSLLYQIILKQLQQPPANSTTIIYVSLLFIIISSIFTYGAIITITYSVFHAFFNRPIKLKEAIKSISTSFFPLLATNIVIFTVIFFVFFLLFLLFALVFFLITYLGHVDVQTNPYFLAIYYMVLMLVLFPLVIYLVINLSLVKTIVVVESCWGFEPLKTSWKLVKGMKRLILSIILLFGFLQGILSWISGYSWVLIFIISPILAILSLYSIAVYPVLYIYCKQKHGELAEVEFGDKIKDEANLSLIPV</sequence>
<evidence type="ECO:0000313" key="1">
    <source>
        <dbReference type="EMBL" id="CAJ2650410.1"/>
    </source>
</evidence>
<name>A0ACB0K3P7_TRIPR</name>